<gene>
    <name evidence="11" type="primary">aatB</name>
    <name evidence="11" type="ORF">GMJLKIPL_1450</name>
</gene>
<dbReference type="EMBL" id="BPQQ01000016">
    <property type="protein sequence ID" value="GJD99532.1"/>
    <property type="molecule type" value="Genomic_DNA"/>
</dbReference>
<evidence type="ECO:0000313" key="11">
    <source>
        <dbReference type="EMBL" id="GJD99532.1"/>
    </source>
</evidence>
<dbReference type="CDD" id="cd00609">
    <property type="entry name" value="AAT_like"/>
    <property type="match status" value="1"/>
</dbReference>
<evidence type="ECO:0000256" key="1">
    <source>
        <dbReference type="ARBA" id="ARBA00001933"/>
    </source>
</evidence>
<comment type="catalytic activity">
    <reaction evidence="9">
        <text>L-aspartate + 2-oxoglutarate = oxaloacetate + L-glutamate</text>
        <dbReference type="Rhea" id="RHEA:21824"/>
        <dbReference type="ChEBI" id="CHEBI:16452"/>
        <dbReference type="ChEBI" id="CHEBI:16810"/>
        <dbReference type="ChEBI" id="CHEBI:29985"/>
        <dbReference type="ChEBI" id="CHEBI:29991"/>
        <dbReference type="EC" id="2.6.1.1"/>
    </reaction>
</comment>
<dbReference type="Gene3D" id="3.40.640.10">
    <property type="entry name" value="Type I PLP-dependent aspartate aminotransferase-like (Major domain)"/>
    <property type="match status" value="1"/>
</dbReference>
<evidence type="ECO:0000256" key="6">
    <source>
        <dbReference type="ARBA" id="ARBA00022679"/>
    </source>
</evidence>
<dbReference type="InterPro" id="IPR050596">
    <property type="entry name" value="AspAT/PAT-like"/>
</dbReference>
<keyword evidence="6" id="KW-0808">Transferase</keyword>
<dbReference type="InterPro" id="IPR015424">
    <property type="entry name" value="PyrdxlP-dep_Trfase"/>
</dbReference>
<dbReference type="EC" id="2.6.1.1" evidence="3"/>
<evidence type="ECO:0000256" key="7">
    <source>
        <dbReference type="ARBA" id="ARBA00022898"/>
    </source>
</evidence>
<dbReference type="InterPro" id="IPR015421">
    <property type="entry name" value="PyrdxlP-dep_Trfase_major"/>
</dbReference>
<dbReference type="NCBIfam" id="NF004770">
    <property type="entry name" value="PRK06108.1"/>
    <property type="match status" value="1"/>
</dbReference>
<protein>
    <recommendedName>
        <fullName evidence="4">8-amino-7-oxononanoate synthase</fullName>
        <ecNumber evidence="3">2.6.1.1</ecNumber>
    </recommendedName>
    <alternativeName>
        <fullName evidence="8">Alpha-oxoamine synthase</fullName>
    </alternativeName>
</protein>
<organism evidence="11 12">
    <name type="scientific">Methylobacterium isbiliense</name>
    <dbReference type="NCBI Taxonomy" id="315478"/>
    <lineage>
        <taxon>Bacteria</taxon>
        <taxon>Pseudomonadati</taxon>
        <taxon>Pseudomonadota</taxon>
        <taxon>Alphaproteobacteria</taxon>
        <taxon>Hyphomicrobiales</taxon>
        <taxon>Methylobacteriaceae</taxon>
        <taxon>Methylobacterium</taxon>
    </lineage>
</organism>
<dbReference type="RefSeq" id="WP_238234415.1">
    <property type="nucleotide sequence ID" value="NZ_BPQQ01000016.1"/>
</dbReference>
<accession>A0ABQ4SAX9</accession>
<proteinExistence type="inferred from homology"/>
<comment type="caution">
    <text evidence="11">The sequence shown here is derived from an EMBL/GenBank/DDBJ whole genome shotgun (WGS) entry which is preliminary data.</text>
</comment>
<evidence type="ECO:0000256" key="4">
    <source>
        <dbReference type="ARBA" id="ARBA00016004"/>
    </source>
</evidence>
<evidence type="ECO:0000256" key="5">
    <source>
        <dbReference type="ARBA" id="ARBA00022576"/>
    </source>
</evidence>
<evidence type="ECO:0000259" key="10">
    <source>
        <dbReference type="Pfam" id="PF00155"/>
    </source>
</evidence>
<keyword evidence="5 11" id="KW-0032">Aminotransferase</keyword>
<dbReference type="Pfam" id="PF00155">
    <property type="entry name" value="Aminotran_1_2"/>
    <property type="match status" value="1"/>
</dbReference>
<dbReference type="PANTHER" id="PTHR46383:SF1">
    <property type="entry name" value="ASPARTATE AMINOTRANSFERASE"/>
    <property type="match status" value="1"/>
</dbReference>
<evidence type="ECO:0000256" key="9">
    <source>
        <dbReference type="ARBA" id="ARBA00049185"/>
    </source>
</evidence>
<name>A0ABQ4SAX9_9HYPH</name>
<feature type="domain" description="Aminotransferase class I/classII large" evidence="10">
    <location>
        <begin position="38"/>
        <end position="392"/>
    </location>
</feature>
<comment type="cofactor">
    <cofactor evidence="1">
        <name>pyridoxal 5'-phosphate</name>
        <dbReference type="ChEBI" id="CHEBI:597326"/>
    </cofactor>
</comment>
<evidence type="ECO:0000256" key="2">
    <source>
        <dbReference type="ARBA" id="ARBA00007441"/>
    </source>
</evidence>
<reference evidence="11" key="2">
    <citation type="submission" date="2021-08" db="EMBL/GenBank/DDBJ databases">
        <authorList>
            <person name="Tani A."/>
            <person name="Ola A."/>
            <person name="Ogura Y."/>
            <person name="Katsura K."/>
            <person name="Hayashi T."/>
        </authorList>
    </citation>
    <scope>NUCLEOTIDE SEQUENCE</scope>
    <source>
        <strain evidence="11">DSM 17168</strain>
    </source>
</reference>
<keyword evidence="7" id="KW-0663">Pyridoxal phosphate</keyword>
<comment type="similarity">
    <text evidence="2">Belongs to the class-I pyridoxal-phosphate-dependent aminotransferase family.</text>
</comment>
<dbReference type="GO" id="GO:0008483">
    <property type="term" value="F:transaminase activity"/>
    <property type="evidence" value="ECO:0007669"/>
    <property type="project" value="UniProtKB-KW"/>
</dbReference>
<dbReference type="Proteomes" id="UP001055153">
    <property type="component" value="Unassembled WGS sequence"/>
</dbReference>
<reference evidence="11" key="1">
    <citation type="journal article" date="2021" name="Front. Microbiol.">
        <title>Comprehensive Comparative Genomics and Phenotyping of Methylobacterium Species.</title>
        <authorList>
            <person name="Alessa O."/>
            <person name="Ogura Y."/>
            <person name="Fujitani Y."/>
            <person name="Takami H."/>
            <person name="Hayashi T."/>
            <person name="Sahin N."/>
            <person name="Tani A."/>
        </authorList>
    </citation>
    <scope>NUCLEOTIDE SEQUENCE</scope>
    <source>
        <strain evidence="11">DSM 17168</strain>
    </source>
</reference>
<dbReference type="InterPro" id="IPR004839">
    <property type="entry name" value="Aminotransferase_I/II_large"/>
</dbReference>
<keyword evidence="12" id="KW-1185">Reference proteome</keyword>
<dbReference type="PANTHER" id="PTHR46383">
    <property type="entry name" value="ASPARTATE AMINOTRANSFERASE"/>
    <property type="match status" value="1"/>
</dbReference>
<dbReference type="SUPFAM" id="SSF53383">
    <property type="entry name" value="PLP-dependent transferases"/>
    <property type="match status" value="1"/>
</dbReference>
<sequence length="403" mass="42824">MTATTTMPPINPVADGVLPSGIGEVIAYGAGRTGLIPLWVGEGDRPTPDFIGEAAARALRDGHTFYTDMLGIPALRQEIAAYVGRLYGGSPEPDRFFVTVGGMQAFQIALAIAAQPGDEIVIPTPIWPNFFGAIAAHGAKSVTVPIGFDPASGWSLDVERLAAAVTPRTRALVINSPANPTGWTASRDDLRALLTIARRHDLWIIADEIYGRFSFDPAHADLGRAPSFRDVWEPDDHGRVLFVQTFSKNWAMTGWRLGWLEGPPALGRIVAGLVLYGTSGIATFLQHAAVTALREGEPLVRAQIAQAREGRRILCEGLGRLPGVALPPPAGAFYAFPQVATEPDARRLALRLVDEANVGVAPGTAFGPGGEGFLRLCFARSAADLQEAVHRLAPVLASPGARP</sequence>
<evidence type="ECO:0000313" key="12">
    <source>
        <dbReference type="Proteomes" id="UP001055153"/>
    </source>
</evidence>
<evidence type="ECO:0000256" key="8">
    <source>
        <dbReference type="ARBA" id="ARBA00031658"/>
    </source>
</evidence>
<evidence type="ECO:0000256" key="3">
    <source>
        <dbReference type="ARBA" id="ARBA00012753"/>
    </source>
</evidence>